<dbReference type="InterPro" id="IPR036426">
    <property type="entry name" value="Bulb-type_lectin_dom_sf"/>
</dbReference>
<dbReference type="EMBL" id="OIVN01002232">
    <property type="protein sequence ID" value="SPD01860.1"/>
    <property type="molecule type" value="Genomic_DNA"/>
</dbReference>
<feature type="domain" description="Bulb-type lectin" evidence="4">
    <location>
        <begin position="2"/>
        <end position="43"/>
    </location>
</feature>
<evidence type="ECO:0000256" key="1">
    <source>
        <dbReference type="ARBA" id="ARBA00022729"/>
    </source>
</evidence>
<dbReference type="PANTHER" id="PTHR32444:SF234">
    <property type="entry name" value="RECEPTOR-LIKE SERINE_THREONINE-PROTEIN KINASE"/>
    <property type="match status" value="1"/>
</dbReference>
<proteinExistence type="predicted"/>
<organism evidence="5">
    <name type="scientific">Fagus sylvatica</name>
    <name type="common">Beechnut</name>
    <dbReference type="NCBI Taxonomy" id="28930"/>
    <lineage>
        <taxon>Eukaryota</taxon>
        <taxon>Viridiplantae</taxon>
        <taxon>Streptophyta</taxon>
        <taxon>Embryophyta</taxon>
        <taxon>Tracheophyta</taxon>
        <taxon>Spermatophyta</taxon>
        <taxon>Magnoliopsida</taxon>
        <taxon>eudicotyledons</taxon>
        <taxon>Gunneridae</taxon>
        <taxon>Pentapetalae</taxon>
        <taxon>rosids</taxon>
        <taxon>fabids</taxon>
        <taxon>Fagales</taxon>
        <taxon>Fagaceae</taxon>
        <taxon>Fagus</taxon>
    </lineage>
</organism>
<protein>
    <recommendedName>
        <fullName evidence="4">Bulb-type lectin domain-containing protein</fullName>
    </recommendedName>
</protein>
<evidence type="ECO:0000259" key="4">
    <source>
        <dbReference type="Pfam" id="PF01453"/>
    </source>
</evidence>
<reference evidence="5" key="1">
    <citation type="submission" date="2018-02" db="EMBL/GenBank/DDBJ databases">
        <authorList>
            <person name="Cohen D.B."/>
            <person name="Kent A.D."/>
        </authorList>
    </citation>
    <scope>NUCLEOTIDE SEQUENCE</scope>
</reference>
<name>A0A2N9GR75_FAGSY</name>
<dbReference type="InterPro" id="IPR001480">
    <property type="entry name" value="Bulb-type_lectin_dom"/>
</dbReference>
<dbReference type="Pfam" id="PF01453">
    <property type="entry name" value="B_lectin"/>
    <property type="match status" value="1"/>
</dbReference>
<evidence type="ECO:0000256" key="2">
    <source>
        <dbReference type="ARBA" id="ARBA00023157"/>
    </source>
</evidence>
<accession>A0A2N9GR75</accession>
<gene>
    <name evidence="5" type="ORF">FSB_LOCUS29742</name>
</gene>
<keyword evidence="2" id="KW-1015">Disulfide bond</keyword>
<evidence type="ECO:0000256" key="3">
    <source>
        <dbReference type="ARBA" id="ARBA00023180"/>
    </source>
</evidence>
<keyword evidence="3" id="KW-0325">Glycoprotein</keyword>
<dbReference type="SUPFAM" id="SSF51110">
    <property type="entry name" value="alpha-D-mannose-specific plant lectins"/>
    <property type="match status" value="2"/>
</dbReference>
<dbReference type="PANTHER" id="PTHR32444">
    <property type="entry name" value="BULB-TYPE LECTIN DOMAIN-CONTAINING PROTEIN"/>
    <property type="match status" value="1"/>
</dbReference>
<keyword evidence="1" id="KW-0732">Signal</keyword>
<sequence>MRKNKPENYLWRSFDHPCDTLLSGMKLGWDSRTGLEWRLSAWKSPDDPSLGELNYGLEQNNYPKVIMKKGTEKYFRTGPWNGYGHSGVYEKANQVYNYSFVSSKDEMPRILG</sequence>
<evidence type="ECO:0000313" key="5">
    <source>
        <dbReference type="EMBL" id="SPD01860.1"/>
    </source>
</evidence>
<dbReference type="AlphaFoldDB" id="A0A2N9GR75"/>